<reference evidence="1 2" key="1">
    <citation type="submission" date="2020-09" db="EMBL/GenBank/DDBJ databases">
        <title>De no assembly of potato wild relative species, Solanum commersonii.</title>
        <authorList>
            <person name="Cho K."/>
        </authorList>
    </citation>
    <scope>NUCLEOTIDE SEQUENCE [LARGE SCALE GENOMIC DNA]</scope>
    <source>
        <strain evidence="1">LZ3.2</strain>
        <tissue evidence="1">Leaf</tissue>
    </source>
</reference>
<sequence length="62" mass="7284">MDEAPNGDMNIDNHGVFIFVKKEKENLRINNMIFHLPMPEISVFGKLEWKSSMKSKFFIIIL</sequence>
<dbReference type="AlphaFoldDB" id="A0A9J5W531"/>
<protein>
    <submittedName>
        <fullName evidence="1">Uncharacterized protein</fullName>
    </submittedName>
</protein>
<gene>
    <name evidence="1" type="ORF">H5410_060295</name>
</gene>
<keyword evidence="2" id="KW-1185">Reference proteome</keyword>
<dbReference type="EMBL" id="JACXVP010000012">
    <property type="protein sequence ID" value="KAG5570529.1"/>
    <property type="molecule type" value="Genomic_DNA"/>
</dbReference>
<comment type="caution">
    <text evidence="1">The sequence shown here is derived from an EMBL/GenBank/DDBJ whole genome shotgun (WGS) entry which is preliminary data.</text>
</comment>
<evidence type="ECO:0000313" key="1">
    <source>
        <dbReference type="EMBL" id="KAG5570529.1"/>
    </source>
</evidence>
<organism evidence="1 2">
    <name type="scientific">Solanum commersonii</name>
    <name type="common">Commerson's wild potato</name>
    <name type="synonym">Commerson's nightshade</name>
    <dbReference type="NCBI Taxonomy" id="4109"/>
    <lineage>
        <taxon>Eukaryota</taxon>
        <taxon>Viridiplantae</taxon>
        <taxon>Streptophyta</taxon>
        <taxon>Embryophyta</taxon>
        <taxon>Tracheophyta</taxon>
        <taxon>Spermatophyta</taxon>
        <taxon>Magnoliopsida</taxon>
        <taxon>eudicotyledons</taxon>
        <taxon>Gunneridae</taxon>
        <taxon>Pentapetalae</taxon>
        <taxon>asterids</taxon>
        <taxon>lamiids</taxon>
        <taxon>Solanales</taxon>
        <taxon>Solanaceae</taxon>
        <taxon>Solanoideae</taxon>
        <taxon>Solaneae</taxon>
        <taxon>Solanum</taxon>
    </lineage>
</organism>
<evidence type="ECO:0000313" key="2">
    <source>
        <dbReference type="Proteomes" id="UP000824120"/>
    </source>
</evidence>
<dbReference type="Proteomes" id="UP000824120">
    <property type="component" value="Chromosome 12"/>
</dbReference>
<name>A0A9J5W531_SOLCO</name>
<proteinExistence type="predicted"/>
<accession>A0A9J5W531</accession>